<dbReference type="EMBL" id="SOCP01000024">
    <property type="protein sequence ID" value="TDV40034.1"/>
    <property type="molecule type" value="Genomic_DNA"/>
</dbReference>
<dbReference type="AlphaFoldDB" id="A0A4R7UVG6"/>
<evidence type="ECO:0000313" key="3">
    <source>
        <dbReference type="Proteomes" id="UP000294927"/>
    </source>
</evidence>
<feature type="domain" description="DUF397" evidence="1">
    <location>
        <begin position="4"/>
        <end position="52"/>
    </location>
</feature>
<protein>
    <submittedName>
        <fullName evidence="2">Uncharacterized protein DUF397</fullName>
    </submittedName>
</protein>
<dbReference type="OrthoDB" id="4267227at2"/>
<name>A0A4R7UVG6_9PSEU</name>
<proteinExistence type="predicted"/>
<evidence type="ECO:0000259" key="1">
    <source>
        <dbReference type="Pfam" id="PF04149"/>
    </source>
</evidence>
<accession>A0A4R7UVG6</accession>
<sequence>MTPQWRKSSFSSNGEACVEIAPALEQVLVRDSKCPDAGMIELPVPAWATFVRLTSHSA</sequence>
<gene>
    <name evidence="2" type="ORF">CLV71_12451</name>
</gene>
<reference evidence="2 3" key="1">
    <citation type="submission" date="2019-03" db="EMBL/GenBank/DDBJ databases">
        <title>Genomic Encyclopedia of Archaeal and Bacterial Type Strains, Phase II (KMG-II): from individual species to whole genera.</title>
        <authorList>
            <person name="Goeker M."/>
        </authorList>
    </citation>
    <scope>NUCLEOTIDE SEQUENCE [LARGE SCALE GENOMIC DNA]</scope>
    <source>
        <strain evidence="2 3">DSM 45499</strain>
    </source>
</reference>
<dbReference type="Proteomes" id="UP000294927">
    <property type="component" value="Unassembled WGS sequence"/>
</dbReference>
<comment type="caution">
    <text evidence="2">The sequence shown here is derived from an EMBL/GenBank/DDBJ whole genome shotgun (WGS) entry which is preliminary data.</text>
</comment>
<dbReference type="InterPro" id="IPR007278">
    <property type="entry name" value="DUF397"/>
</dbReference>
<dbReference type="Pfam" id="PF04149">
    <property type="entry name" value="DUF397"/>
    <property type="match status" value="1"/>
</dbReference>
<keyword evidence="3" id="KW-1185">Reference proteome</keyword>
<evidence type="ECO:0000313" key="2">
    <source>
        <dbReference type="EMBL" id="TDV40034.1"/>
    </source>
</evidence>
<organism evidence="2 3">
    <name type="scientific">Actinophytocola oryzae</name>
    <dbReference type="NCBI Taxonomy" id="502181"/>
    <lineage>
        <taxon>Bacteria</taxon>
        <taxon>Bacillati</taxon>
        <taxon>Actinomycetota</taxon>
        <taxon>Actinomycetes</taxon>
        <taxon>Pseudonocardiales</taxon>
        <taxon>Pseudonocardiaceae</taxon>
    </lineage>
</organism>
<dbReference type="RefSeq" id="WP_133908481.1">
    <property type="nucleotide sequence ID" value="NZ_SOCP01000024.1"/>
</dbReference>